<gene>
    <name evidence="1" type="ORF">ERJ67_05720</name>
</gene>
<protein>
    <submittedName>
        <fullName evidence="1">Uncharacterized protein</fullName>
    </submittedName>
</protein>
<organism evidence="1 2">
    <name type="scientific">Aphanocapsa feldmannii 277cV</name>
    <dbReference type="NCBI Taxonomy" id="2507553"/>
    <lineage>
        <taxon>Bacteria</taxon>
        <taxon>Bacillati</taxon>
        <taxon>Cyanobacteriota</taxon>
        <taxon>Cyanophyceae</taxon>
        <taxon>Oscillatoriophycideae</taxon>
        <taxon>Chroococcales</taxon>
        <taxon>Microcystaceae</taxon>
        <taxon>Aphanocapsa</taxon>
    </lineage>
</organism>
<evidence type="ECO:0000313" key="2">
    <source>
        <dbReference type="Proteomes" id="UP000317990"/>
    </source>
</evidence>
<dbReference type="Proteomes" id="UP000317990">
    <property type="component" value="Unassembled WGS sequence"/>
</dbReference>
<dbReference type="AlphaFoldDB" id="A0A524RNI8"/>
<name>A0A524RNI8_9CHRO</name>
<comment type="caution">
    <text evidence="1">The sequence shown here is derived from an EMBL/GenBank/DDBJ whole genome shotgun (WGS) entry which is preliminary data.</text>
</comment>
<evidence type="ECO:0000313" key="1">
    <source>
        <dbReference type="EMBL" id="TGG92588.1"/>
    </source>
</evidence>
<accession>A0A524RNI8</accession>
<sequence>MQQARDELAAYRDRLAADVVVMGQKLKLPRRMVERNLAQHPELAQVDGVLAQLEQQIAAAP</sequence>
<dbReference type="EMBL" id="SRMO01000062">
    <property type="protein sequence ID" value="TGG92588.1"/>
    <property type="molecule type" value="Genomic_DNA"/>
</dbReference>
<reference evidence="1 2" key="1">
    <citation type="journal article" date="2019" name="mSystems">
        <title>Life at home and on the roam: Genomic adaptions reflect the dual lifestyle of an intracellular, facultative symbiont.</title>
        <authorList>
            <person name="Burgsdorf I."/>
        </authorList>
    </citation>
    <scope>NUCLEOTIDE SEQUENCE [LARGE SCALE GENOMIC DNA]</scope>
    <source>
        <strain evidence="1">277cV</strain>
    </source>
</reference>
<proteinExistence type="predicted"/>